<organism evidence="2 3">
    <name type="scientific">Paramuricea clavata</name>
    <name type="common">Red gorgonian</name>
    <name type="synonym">Violescent sea-whip</name>
    <dbReference type="NCBI Taxonomy" id="317549"/>
    <lineage>
        <taxon>Eukaryota</taxon>
        <taxon>Metazoa</taxon>
        <taxon>Cnidaria</taxon>
        <taxon>Anthozoa</taxon>
        <taxon>Octocorallia</taxon>
        <taxon>Malacalcyonacea</taxon>
        <taxon>Plexauridae</taxon>
        <taxon>Paramuricea</taxon>
    </lineage>
</organism>
<accession>A0A6S7HNT2</accession>
<evidence type="ECO:0000313" key="3">
    <source>
        <dbReference type="Proteomes" id="UP001152795"/>
    </source>
</evidence>
<dbReference type="OrthoDB" id="2433005at2759"/>
<feature type="region of interest" description="Disordered" evidence="1">
    <location>
        <begin position="108"/>
        <end position="144"/>
    </location>
</feature>
<evidence type="ECO:0000256" key="1">
    <source>
        <dbReference type="SAM" id="MobiDB-lite"/>
    </source>
</evidence>
<sequence length="180" mass="20455">MIFCCEPFATNWLDVFPERFLPPPTVYEYTANGLKAVEPLEYLKDPKKFIFADLEKRLIIKNLPAKAKEFKQCPLDLYCPSMQEKLKKCVCEKCGSYWPSEAAKNRHKKSHSVKESAACQAKDSDTLGQDDVEEDVMEEEDNGSASHAMEICSDVESESNCIMPVIENLAEFLNSPFVEK</sequence>
<dbReference type="PROSITE" id="PS00028">
    <property type="entry name" value="ZINC_FINGER_C2H2_1"/>
    <property type="match status" value="1"/>
</dbReference>
<dbReference type="InterPro" id="IPR013087">
    <property type="entry name" value="Znf_C2H2_type"/>
</dbReference>
<dbReference type="AlphaFoldDB" id="A0A6S7HNT2"/>
<dbReference type="Proteomes" id="UP001152795">
    <property type="component" value="Unassembled WGS sequence"/>
</dbReference>
<feature type="compositionally biased region" description="Acidic residues" evidence="1">
    <location>
        <begin position="128"/>
        <end position="142"/>
    </location>
</feature>
<protein>
    <submittedName>
        <fullName evidence="2">Sperm-associated antigen 17</fullName>
    </submittedName>
</protein>
<proteinExistence type="predicted"/>
<name>A0A6S7HNT2_PARCT</name>
<evidence type="ECO:0000313" key="2">
    <source>
        <dbReference type="EMBL" id="CAB4005697.1"/>
    </source>
</evidence>
<reference evidence="2" key="1">
    <citation type="submission" date="2020-04" db="EMBL/GenBank/DDBJ databases">
        <authorList>
            <person name="Alioto T."/>
            <person name="Alioto T."/>
            <person name="Gomez Garrido J."/>
        </authorList>
    </citation>
    <scope>NUCLEOTIDE SEQUENCE</scope>
    <source>
        <strain evidence="2">A484AB</strain>
    </source>
</reference>
<gene>
    <name evidence="2" type="ORF">PACLA_8A060352</name>
</gene>
<keyword evidence="3" id="KW-1185">Reference proteome</keyword>
<comment type="caution">
    <text evidence="2">The sequence shown here is derived from an EMBL/GenBank/DDBJ whole genome shotgun (WGS) entry which is preliminary data.</text>
</comment>
<dbReference type="EMBL" id="CACRXK020005281">
    <property type="protein sequence ID" value="CAB4005697.1"/>
    <property type="molecule type" value="Genomic_DNA"/>
</dbReference>